<dbReference type="PANTHER" id="PTHR48449:SF1">
    <property type="entry name" value="DUF1985 DOMAIN-CONTAINING PROTEIN"/>
    <property type="match status" value="1"/>
</dbReference>
<comment type="similarity">
    <text evidence="1">Belongs to the peptidase C48 family.</text>
</comment>
<evidence type="ECO:0000259" key="5">
    <source>
        <dbReference type="PROSITE" id="PS50600"/>
    </source>
</evidence>
<dbReference type="AlphaFoldDB" id="A0A6L2JP06"/>
<organism evidence="6">
    <name type="scientific">Tanacetum cinerariifolium</name>
    <name type="common">Dalmatian daisy</name>
    <name type="synonym">Chrysanthemum cinerariifolium</name>
    <dbReference type="NCBI Taxonomy" id="118510"/>
    <lineage>
        <taxon>Eukaryota</taxon>
        <taxon>Viridiplantae</taxon>
        <taxon>Streptophyta</taxon>
        <taxon>Embryophyta</taxon>
        <taxon>Tracheophyta</taxon>
        <taxon>Spermatophyta</taxon>
        <taxon>Magnoliopsida</taxon>
        <taxon>eudicotyledons</taxon>
        <taxon>Gunneridae</taxon>
        <taxon>Pentapetalae</taxon>
        <taxon>asterids</taxon>
        <taxon>campanulids</taxon>
        <taxon>Asterales</taxon>
        <taxon>Asteraceae</taxon>
        <taxon>Asteroideae</taxon>
        <taxon>Anthemideae</taxon>
        <taxon>Anthemidinae</taxon>
        <taxon>Tanacetum</taxon>
    </lineage>
</organism>
<dbReference type="GO" id="GO:0006508">
    <property type="term" value="P:proteolysis"/>
    <property type="evidence" value="ECO:0007669"/>
    <property type="project" value="UniProtKB-KW"/>
</dbReference>
<evidence type="ECO:0000256" key="3">
    <source>
        <dbReference type="ARBA" id="ARBA00022801"/>
    </source>
</evidence>
<dbReference type="InterPro" id="IPR038765">
    <property type="entry name" value="Papain-like_cys_pep_sf"/>
</dbReference>
<reference evidence="6" key="1">
    <citation type="journal article" date="2019" name="Sci. Rep.">
        <title>Draft genome of Tanacetum cinerariifolium, the natural source of mosquito coil.</title>
        <authorList>
            <person name="Yamashiro T."/>
            <person name="Shiraishi A."/>
            <person name="Satake H."/>
            <person name="Nakayama K."/>
        </authorList>
    </citation>
    <scope>NUCLEOTIDE SEQUENCE</scope>
</reference>
<evidence type="ECO:0000313" key="6">
    <source>
        <dbReference type="EMBL" id="GEU38327.1"/>
    </source>
</evidence>
<keyword evidence="3" id="KW-0378">Hydrolase</keyword>
<keyword evidence="6" id="KW-0808">Transferase</keyword>
<dbReference type="PROSITE" id="PS50600">
    <property type="entry name" value="ULP_PROTEASE"/>
    <property type="match status" value="1"/>
</dbReference>
<evidence type="ECO:0000256" key="4">
    <source>
        <dbReference type="SAM" id="MobiDB-lite"/>
    </source>
</evidence>
<dbReference type="Gene3D" id="3.40.395.10">
    <property type="entry name" value="Adenoviral Proteinase, Chain A"/>
    <property type="match status" value="1"/>
</dbReference>
<keyword evidence="6" id="KW-0032">Aminotransferase</keyword>
<dbReference type="GO" id="GO:0008234">
    <property type="term" value="F:cysteine-type peptidase activity"/>
    <property type="evidence" value="ECO:0007669"/>
    <property type="project" value="InterPro"/>
</dbReference>
<dbReference type="GO" id="GO:0008483">
    <property type="term" value="F:transaminase activity"/>
    <property type="evidence" value="ECO:0007669"/>
    <property type="project" value="UniProtKB-KW"/>
</dbReference>
<comment type="caution">
    <text evidence="6">The sequence shown here is derived from an EMBL/GenBank/DDBJ whole genome shotgun (WGS) entry which is preliminary data.</text>
</comment>
<dbReference type="SUPFAM" id="SSF54001">
    <property type="entry name" value="Cysteine proteinases"/>
    <property type="match status" value="1"/>
</dbReference>
<dbReference type="InterPro" id="IPR003653">
    <property type="entry name" value="Peptidase_C48_C"/>
</dbReference>
<dbReference type="PANTHER" id="PTHR48449">
    <property type="entry name" value="DUF1985 DOMAIN-CONTAINING PROTEIN"/>
    <property type="match status" value="1"/>
</dbReference>
<accession>A0A6L2JP06</accession>
<evidence type="ECO:0000256" key="1">
    <source>
        <dbReference type="ARBA" id="ARBA00005234"/>
    </source>
</evidence>
<sequence>MEYPAKIHVRSELHYFPLIKDRLNQARRSLFRTTYFEPWLDISYVENDDGMIHYILQNQSYSDDESFDLPLIYHLNGHSLHFGRRQFCLVTGFKFGLISLREHRNGDIPFCNRLFPEKIGYDVKIIDVLAFIEDEEKFSKIWIIESSCESHRWWTRVLEIIPRALSWTRTPECLKWKYFVELFDKDMTLKGKCIEKEERFKKFSPKNKDLSHSISEDEPDNKDDISPKEDAGDVYCCDVNGDVSQCFIPANILVEKGDCERQQDDISKVEEDSEKKIQSKIQRLYKLRKARLNNIAKEDKQRKFIGHMNSSASMKLAIERCVPKKRKFVDVVRYPYTGLSITLNVPSMEELANKKNVLNPVMIEKCKSVKPWIEWLSRSDVGRCKFSWCNDISVDSSFWCGLCGLDDHRKGCLVDKVFIPINEPKCHWSLAMFHICSGVVTFYDNEITHDEEIRTWYADRVPKQFAVFGDCGVVLCMFLYRLAHGVPLVVDDPVQAALAYLKK</sequence>
<feature type="domain" description="Ubiquitin-like protease family profile" evidence="5">
    <location>
        <begin position="285"/>
        <end position="482"/>
    </location>
</feature>
<dbReference type="EMBL" id="BKCJ010001039">
    <property type="protein sequence ID" value="GEU38327.1"/>
    <property type="molecule type" value="Genomic_DNA"/>
</dbReference>
<feature type="region of interest" description="Disordered" evidence="4">
    <location>
        <begin position="207"/>
        <end position="227"/>
    </location>
</feature>
<name>A0A6L2JP06_TANCI</name>
<proteinExistence type="inferred from homology"/>
<gene>
    <name evidence="6" type="ORF">Tci_010305</name>
</gene>
<keyword evidence="2" id="KW-0645">Protease</keyword>
<evidence type="ECO:0000256" key="2">
    <source>
        <dbReference type="ARBA" id="ARBA00022670"/>
    </source>
</evidence>
<protein>
    <submittedName>
        <fullName evidence="6">Phospholipase-like, aminotransferase-like mobile domain protein</fullName>
    </submittedName>
</protein>